<dbReference type="GO" id="GO:0006511">
    <property type="term" value="P:ubiquitin-dependent protein catabolic process"/>
    <property type="evidence" value="ECO:0007669"/>
    <property type="project" value="InterPro"/>
</dbReference>
<dbReference type="InterPro" id="IPR001232">
    <property type="entry name" value="SKP1-like"/>
</dbReference>
<dbReference type="GO" id="GO:0005634">
    <property type="term" value="C:nucleus"/>
    <property type="evidence" value="ECO:0007669"/>
    <property type="project" value="UniProtKB-SubCell"/>
</dbReference>
<comment type="subcellular location">
    <subcellularLocation>
        <location evidence="1">Nucleus</location>
    </subcellularLocation>
</comment>
<protein>
    <recommendedName>
        <fullName evidence="3">Elongin-C</fullName>
    </recommendedName>
</protein>
<feature type="domain" description="SKP1 component POZ" evidence="5">
    <location>
        <begin position="16"/>
        <end position="75"/>
    </location>
</feature>
<comment type="caution">
    <text evidence="6">The sequence shown here is derived from an EMBL/GenBank/DDBJ whole genome shotgun (WGS) entry which is preliminary data.</text>
</comment>
<dbReference type="SUPFAM" id="SSF54695">
    <property type="entry name" value="POZ domain"/>
    <property type="match status" value="1"/>
</dbReference>
<organism evidence="6 7">
    <name type="scientific">Agrocybe pediades</name>
    <dbReference type="NCBI Taxonomy" id="84607"/>
    <lineage>
        <taxon>Eukaryota</taxon>
        <taxon>Fungi</taxon>
        <taxon>Dikarya</taxon>
        <taxon>Basidiomycota</taxon>
        <taxon>Agaricomycotina</taxon>
        <taxon>Agaricomycetes</taxon>
        <taxon>Agaricomycetidae</taxon>
        <taxon>Agaricales</taxon>
        <taxon>Agaricineae</taxon>
        <taxon>Strophariaceae</taxon>
        <taxon>Agrocybe</taxon>
    </lineage>
</organism>
<dbReference type="Pfam" id="PF03931">
    <property type="entry name" value="Skp1_POZ"/>
    <property type="match status" value="1"/>
</dbReference>
<dbReference type="InterPro" id="IPR011333">
    <property type="entry name" value="SKP1/BTB/POZ_sf"/>
</dbReference>
<dbReference type="Proteomes" id="UP000521872">
    <property type="component" value="Unassembled WGS sequence"/>
</dbReference>
<keyword evidence="7" id="KW-1185">Reference proteome</keyword>
<evidence type="ECO:0000313" key="7">
    <source>
        <dbReference type="Proteomes" id="UP000521872"/>
    </source>
</evidence>
<evidence type="ECO:0000256" key="4">
    <source>
        <dbReference type="ARBA" id="ARBA00023242"/>
    </source>
</evidence>
<evidence type="ECO:0000256" key="1">
    <source>
        <dbReference type="ARBA" id="ARBA00004123"/>
    </source>
</evidence>
<dbReference type="Gene3D" id="3.30.710.10">
    <property type="entry name" value="Potassium Channel Kv1.1, Chain A"/>
    <property type="match status" value="1"/>
</dbReference>
<proteinExistence type="inferred from homology"/>
<evidence type="ECO:0000256" key="2">
    <source>
        <dbReference type="ARBA" id="ARBA00009993"/>
    </source>
</evidence>
<dbReference type="InterPro" id="IPR016073">
    <property type="entry name" value="Skp1_comp_POZ"/>
</dbReference>
<dbReference type="InterPro" id="IPR039948">
    <property type="entry name" value="ELC1"/>
</dbReference>
<dbReference type="PANTHER" id="PTHR20648">
    <property type="entry name" value="ELONGIN-C"/>
    <property type="match status" value="1"/>
</dbReference>
<keyword evidence="4" id="KW-0539">Nucleus</keyword>
<dbReference type="FunFam" id="3.30.710.10:FF:000035">
    <property type="entry name" value="Elongin C transcription elongation factor"/>
    <property type="match status" value="1"/>
</dbReference>
<dbReference type="EMBL" id="JAACJL010000059">
    <property type="protein sequence ID" value="KAF4610070.1"/>
    <property type="molecule type" value="Genomic_DNA"/>
</dbReference>
<evidence type="ECO:0000259" key="5">
    <source>
        <dbReference type="Pfam" id="PF03931"/>
    </source>
</evidence>
<sequence length="141" mass="16174">MSTNEGQNTASDSEWVRLQSTDGFSYLVKRKVIQASGTIRNMLDPQSGYAEAISKICEIRERGIIVEKLVEYMSFKTYHETAKDEISVNLNEFLERIPPEIVLELLVDLLHLVERTILTDGFPRTGYLQQIIKRCDGTKYD</sequence>
<evidence type="ECO:0000256" key="3">
    <source>
        <dbReference type="ARBA" id="ARBA00021347"/>
    </source>
</evidence>
<gene>
    <name evidence="6" type="ORF">D9613_010466</name>
</gene>
<comment type="similarity">
    <text evidence="2">Belongs to the SKP1 family.</text>
</comment>
<dbReference type="AlphaFoldDB" id="A0A8H4QFA6"/>
<accession>A0A8H4QFA6</accession>
<reference evidence="6 7" key="1">
    <citation type="submission" date="2019-12" db="EMBL/GenBank/DDBJ databases">
        <authorList>
            <person name="Floudas D."/>
            <person name="Bentzer J."/>
            <person name="Ahren D."/>
            <person name="Johansson T."/>
            <person name="Persson P."/>
            <person name="Tunlid A."/>
        </authorList>
    </citation>
    <scope>NUCLEOTIDE SEQUENCE [LARGE SCALE GENOMIC DNA]</scope>
    <source>
        <strain evidence="6 7">CBS 102.39</strain>
    </source>
</reference>
<name>A0A8H4QFA6_9AGAR</name>
<dbReference type="SMART" id="SM00512">
    <property type="entry name" value="Skp1"/>
    <property type="match status" value="1"/>
</dbReference>
<evidence type="ECO:0000313" key="6">
    <source>
        <dbReference type="EMBL" id="KAF4610070.1"/>
    </source>
</evidence>